<gene>
    <name evidence="1" type="ORF">IEQ34_024605</name>
</gene>
<reference evidence="1 2" key="1">
    <citation type="journal article" date="2021" name="Hortic Res">
        <title>Chromosome-scale assembly of the Dendrobium chrysotoxum genome enhances the understanding of orchid evolution.</title>
        <authorList>
            <person name="Zhang Y."/>
            <person name="Zhang G.Q."/>
            <person name="Zhang D."/>
            <person name="Liu X.D."/>
            <person name="Xu X.Y."/>
            <person name="Sun W.H."/>
            <person name="Yu X."/>
            <person name="Zhu X."/>
            <person name="Wang Z.W."/>
            <person name="Zhao X."/>
            <person name="Zhong W.Y."/>
            <person name="Chen H."/>
            <person name="Yin W.L."/>
            <person name="Huang T."/>
            <person name="Niu S.C."/>
            <person name="Liu Z.J."/>
        </authorList>
    </citation>
    <scope>NUCLEOTIDE SEQUENCE [LARGE SCALE GENOMIC DNA]</scope>
    <source>
        <strain evidence="1">Lindl</strain>
    </source>
</reference>
<evidence type="ECO:0000313" key="1">
    <source>
        <dbReference type="EMBL" id="KAH0446558.1"/>
    </source>
</evidence>
<sequence>MSRTMAFLHLGFTRKRMPGSISFITAIMRIQLSSRFARAIASLRNRERSLQNQEFSFRKGERAILNRRLSFEARDLLIREERKVCYSLFNQVLSEDPALAEKDCK</sequence>
<accession>A0AAV7FT60</accession>
<dbReference type="AlphaFoldDB" id="A0AAV7FT60"/>
<organism evidence="1 2">
    <name type="scientific">Dendrobium chrysotoxum</name>
    <name type="common">Orchid</name>
    <dbReference type="NCBI Taxonomy" id="161865"/>
    <lineage>
        <taxon>Eukaryota</taxon>
        <taxon>Viridiplantae</taxon>
        <taxon>Streptophyta</taxon>
        <taxon>Embryophyta</taxon>
        <taxon>Tracheophyta</taxon>
        <taxon>Spermatophyta</taxon>
        <taxon>Magnoliopsida</taxon>
        <taxon>Liliopsida</taxon>
        <taxon>Asparagales</taxon>
        <taxon>Orchidaceae</taxon>
        <taxon>Epidendroideae</taxon>
        <taxon>Malaxideae</taxon>
        <taxon>Dendrobiinae</taxon>
        <taxon>Dendrobium</taxon>
    </lineage>
</organism>
<evidence type="ECO:0000313" key="2">
    <source>
        <dbReference type="Proteomes" id="UP000775213"/>
    </source>
</evidence>
<name>A0AAV7FT60_DENCH</name>
<keyword evidence="2" id="KW-1185">Reference proteome</keyword>
<dbReference type="Proteomes" id="UP000775213">
    <property type="component" value="Unassembled WGS sequence"/>
</dbReference>
<comment type="caution">
    <text evidence="1">The sequence shown here is derived from an EMBL/GenBank/DDBJ whole genome shotgun (WGS) entry which is preliminary data.</text>
</comment>
<dbReference type="EMBL" id="JAGFBR010000185">
    <property type="protein sequence ID" value="KAH0446558.1"/>
    <property type="molecule type" value="Genomic_DNA"/>
</dbReference>
<proteinExistence type="predicted"/>
<protein>
    <submittedName>
        <fullName evidence="1">Uncharacterized protein</fullName>
    </submittedName>
</protein>